<proteinExistence type="predicted"/>
<evidence type="ECO:0008006" key="2">
    <source>
        <dbReference type="Google" id="ProtNLM"/>
    </source>
</evidence>
<comment type="caution">
    <text evidence="1">The sequence shown here is derived from an EMBL/GenBank/DDBJ whole genome shotgun (WGS) entry which is preliminary data.</text>
</comment>
<name>A0A1J5T143_9ZZZZ</name>
<dbReference type="Pfam" id="PF13875">
    <property type="entry name" value="DUF4202"/>
    <property type="match status" value="1"/>
</dbReference>
<dbReference type="PANTHER" id="PTHR41729:SF1">
    <property type="entry name" value="GLUTAMYL-TRNA SYNTHETASE"/>
    <property type="match status" value="1"/>
</dbReference>
<dbReference type="PANTHER" id="PTHR41729">
    <property type="entry name" value="GLUTAMYL-TRNA SYNTHETASE"/>
    <property type="match status" value="1"/>
</dbReference>
<gene>
    <name evidence="1" type="ORF">GALL_42960</name>
</gene>
<dbReference type="AlphaFoldDB" id="A0A1J5T143"/>
<organism evidence="1">
    <name type="scientific">mine drainage metagenome</name>
    <dbReference type="NCBI Taxonomy" id="410659"/>
    <lineage>
        <taxon>unclassified sequences</taxon>
        <taxon>metagenomes</taxon>
        <taxon>ecological metagenomes</taxon>
    </lineage>
</organism>
<dbReference type="InterPro" id="IPR025255">
    <property type="entry name" value="DUF4202"/>
</dbReference>
<reference evidence="1" key="1">
    <citation type="submission" date="2016-10" db="EMBL/GenBank/DDBJ databases">
        <title>Sequence of Gallionella enrichment culture.</title>
        <authorList>
            <person name="Poehlein A."/>
            <person name="Muehling M."/>
            <person name="Daniel R."/>
        </authorList>
    </citation>
    <scope>NUCLEOTIDE SEQUENCE</scope>
</reference>
<protein>
    <recommendedName>
        <fullName evidence="2">DUF4202 domain-containing protein</fullName>
    </recommendedName>
</protein>
<accession>A0A1J5T143</accession>
<dbReference type="EMBL" id="MLJW01000011">
    <property type="protein sequence ID" value="OIR14495.1"/>
    <property type="molecule type" value="Genomic_DNA"/>
</dbReference>
<evidence type="ECO:0000313" key="1">
    <source>
        <dbReference type="EMBL" id="OIR14495.1"/>
    </source>
</evidence>
<sequence length="200" mass="22974">MTQQLYQAAIAAFDKANAEDPNKEVANGKEYPKELLYAQRMTEMQERYAPDASEAVKLAVRAQHIQRWKSPRSNFPMDRNGYLQWRTGLYKFHAETAGNLMKQVGYDDEMIERVKTIVGKKALKVNPETQLMEDVVDLVFIEYYMIGFATSHPEYDETKWIEIIKKTWNKMSSRAHDFALAGKIALPEALVPLILKAVKG</sequence>